<dbReference type="InterPro" id="IPR036249">
    <property type="entry name" value="Thioredoxin-like_sf"/>
</dbReference>
<evidence type="ECO:0000313" key="2">
    <source>
        <dbReference type="EMBL" id="ESK65315.1"/>
    </source>
</evidence>
<organism evidence="2 3">
    <name type="scientific">Abiotrophia defectiva ATCC 49176</name>
    <dbReference type="NCBI Taxonomy" id="592010"/>
    <lineage>
        <taxon>Bacteria</taxon>
        <taxon>Bacillati</taxon>
        <taxon>Bacillota</taxon>
        <taxon>Bacilli</taxon>
        <taxon>Lactobacillales</taxon>
        <taxon>Aerococcaceae</taxon>
        <taxon>Abiotrophia</taxon>
    </lineage>
</organism>
<dbReference type="OrthoDB" id="9795531at2"/>
<dbReference type="eggNOG" id="COG0695">
    <property type="taxonomic scope" value="Bacteria"/>
</dbReference>
<dbReference type="Gene3D" id="3.40.30.10">
    <property type="entry name" value="Glutaredoxin"/>
    <property type="match status" value="1"/>
</dbReference>
<evidence type="ECO:0000313" key="3">
    <source>
        <dbReference type="Proteomes" id="UP000019050"/>
    </source>
</evidence>
<dbReference type="GeneID" id="84817976"/>
<protein>
    <submittedName>
        <fullName evidence="2">Glutaredoxin</fullName>
    </submittedName>
</protein>
<accession>W1Q2H5</accession>
<dbReference type="InterPro" id="IPR011767">
    <property type="entry name" value="GLR_AS"/>
</dbReference>
<feature type="domain" description="Glutaredoxin" evidence="1">
    <location>
        <begin position="5"/>
        <end position="60"/>
    </location>
</feature>
<name>W1Q2H5_ABIDE</name>
<dbReference type="AlphaFoldDB" id="W1Q2H5"/>
<proteinExistence type="predicted"/>
<dbReference type="Pfam" id="PF00462">
    <property type="entry name" value="Glutaredoxin"/>
    <property type="match status" value="1"/>
</dbReference>
<dbReference type="Proteomes" id="UP000019050">
    <property type="component" value="Unassembled WGS sequence"/>
</dbReference>
<dbReference type="CDD" id="cd02976">
    <property type="entry name" value="NrdH"/>
    <property type="match status" value="1"/>
</dbReference>
<evidence type="ECO:0000259" key="1">
    <source>
        <dbReference type="Pfam" id="PF00462"/>
    </source>
</evidence>
<dbReference type="PROSITE" id="PS51354">
    <property type="entry name" value="GLUTAREDOXIN_2"/>
    <property type="match status" value="1"/>
</dbReference>
<dbReference type="HOGENOM" id="CLU_026126_9_0_9"/>
<dbReference type="EMBL" id="ACIN03000013">
    <property type="protein sequence ID" value="ESK65315.1"/>
    <property type="molecule type" value="Genomic_DNA"/>
</dbReference>
<keyword evidence="3" id="KW-1185">Reference proteome</keyword>
<dbReference type="SUPFAM" id="SSF52833">
    <property type="entry name" value="Thioredoxin-like"/>
    <property type="match status" value="1"/>
</dbReference>
<dbReference type="STRING" id="592010.GCWU000182_001476"/>
<comment type="caution">
    <text evidence="2">The sequence shown here is derived from an EMBL/GenBank/DDBJ whole genome shotgun (WGS) entry which is preliminary data.</text>
</comment>
<sequence length="82" mass="9181">MEKNITVYGKPNCPHCELTKAYLKAKDIQFNYIDVTVDAAALNSIQEHGYQQLPVVSINDFESAWSGHSVPALVRLAMWDGE</sequence>
<reference evidence="2" key="1">
    <citation type="submission" date="2013-06" db="EMBL/GenBank/DDBJ databases">
        <authorList>
            <person name="Weinstock G."/>
            <person name="Sodergren E."/>
            <person name="Clifton S."/>
            <person name="Fulton L."/>
            <person name="Fulton B."/>
            <person name="Courtney L."/>
            <person name="Fronick C."/>
            <person name="Harrison M."/>
            <person name="Strong C."/>
            <person name="Farmer C."/>
            <person name="Delahaunty K."/>
            <person name="Markovic C."/>
            <person name="Hall O."/>
            <person name="Minx P."/>
            <person name="Tomlinson C."/>
            <person name="Mitreva M."/>
            <person name="Nelson J."/>
            <person name="Hou S."/>
            <person name="Wollam A."/>
            <person name="Pepin K.H."/>
            <person name="Johnson M."/>
            <person name="Bhonagiri V."/>
            <person name="Nash W.E."/>
            <person name="Warren W."/>
            <person name="Chinwalla A."/>
            <person name="Mardis E.R."/>
            <person name="Wilson R.K."/>
        </authorList>
    </citation>
    <scope>NUCLEOTIDE SEQUENCE [LARGE SCALE GENOMIC DNA]</scope>
    <source>
        <strain evidence="2">ATCC 49176</strain>
    </source>
</reference>
<gene>
    <name evidence="2" type="ORF">GCWU000182_001476</name>
</gene>
<dbReference type="PROSITE" id="PS00195">
    <property type="entry name" value="GLUTAREDOXIN_1"/>
    <property type="match status" value="1"/>
</dbReference>
<dbReference type="RefSeq" id="WP_023392118.1">
    <property type="nucleotide sequence ID" value="NZ_KI535340.1"/>
</dbReference>
<dbReference type="InterPro" id="IPR002109">
    <property type="entry name" value="Glutaredoxin"/>
</dbReference>